<accession>A0A6I4J3K7</accession>
<comment type="caution">
    <text evidence="3">The sequence shown here is derived from an EMBL/GenBank/DDBJ whole genome shotgun (WGS) entry which is preliminary data.</text>
</comment>
<dbReference type="EMBL" id="WQMS01000016">
    <property type="protein sequence ID" value="MVO79230.1"/>
    <property type="molecule type" value="Genomic_DNA"/>
</dbReference>
<evidence type="ECO:0000256" key="1">
    <source>
        <dbReference type="SAM" id="MobiDB-lite"/>
    </source>
</evidence>
<keyword evidence="4" id="KW-1185">Reference proteome</keyword>
<name>A0A6I4J3K7_9SPHN</name>
<dbReference type="RefSeq" id="WP_157028143.1">
    <property type="nucleotide sequence ID" value="NZ_WQMS01000016.1"/>
</dbReference>
<feature type="domain" description="PilZ" evidence="2">
    <location>
        <begin position="30"/>
        <end position="116"/>
    </location>
</feature>
<dbReference type="InterPro" id="IPR009875">
    <property type="entry name" value="PilZ_domain"/>
</dbReference>
<organism evidence="3 4">
    <name type="scientific">Sphingomonas horti</name>
    <dbReference type="NCBI Taxonomy" id="2682842"/>
    <lineage>
        <taxon>Bacteria</taxon>
        <taxon>Pseudomonadati</taxon>
        <taxon>Pseudomonadota</taxon>
        <taxon>Alphaproteobacteria</taxon>
        <taxon>Sphingomonadales</taxon>
        <taxon>Sphingomonadaceae</taxon>
        <taxon>Sphingomonas</taxon>
    </lineage>
</organism>
<evidence type="ECO:0000259" key="2">
    <source>
        <dbReference type="Pfam" id="PF07238"/>
    </source>
</evidence>
<evidence type="ECO:0000313" key="3">
    <source>
        <dbReference type="EMBL" id="MVO79230.1"/>
    </source>
</evidence>
<evidence type="ECO:0000313" key="4">
    <source>
        <dbReference type="Proteomes" id="UP000441389"/>
    </source>
</evidence>
<gene>
    <name evidence="3" type="ORF">GON01_14960</name>
</gene>
<protein>
    <recommendedName>
        <fullName evidence="2">PilZ domain-containing protein</fullName>
    </recommendedName>
</protein>
<dbReference type="Gene3D" id="2.40.10.220">
    <property type="entry name" value="predicted glycosyltransferase like domains"/>
    <property type="match status" value="1"/>
</dbReference>
<dbReference type="Pfam" id="PF07238">
    <property type="entry name" value="PilZ"/>
    <property type="match status" value="1"/>
</dbReference>
<sequence length="129" mass="14050">MGEELSNDYGARAAPPGMPDPASASWDAIRVYPRMPFDGHPFEVRIKGRCCSIRLRDLSCGGASGLCDEPLDVGAYVMLRLAAQQVVEAEVRWVHLMKVGLKFTRPLAPGLVRRLQQAHGTFVTTRAGG</sequence>
<feature type="region of interest" description="Disordered" evidence="1">
    <location>
        <begin position="1"/>
        <end position="20"/>
    </location>
</feature>
<dbReference type="SUPFAM" id="SSF141371">
    <property type="entry name" value="PilZ domain-like"/>
    <property type="match status" value="1"/>
</dbReference>
<reference evidence="3 4" key="1">
    <citation type="submission" date="2019-12" db="EMBL/GenBank/DDBJ databases">
        <authorList>
            <person name="Huq M.A."/>
        </authorList>
    </citation>
    <scope>NUCLEOTIDE SEQUENCE [LARGE SCALE GENOMIC DNA]</scope>
    <source>
        <strain evidence="3 4">MAH-20</strain>
    </source>
</reference>
<proteinExistence type="predicted"/>
<dbReference type="Proteomes" id="UP000441389">
    <property type="component" value="Unassembled WGS sequence"/>
</dbReference>
<dbReference type="AlphaFoldDB" id="A0A6I4J3K7"/>
<dbReference type="GO" id="GO:0035438">
    <property type="term" value="F:cyclic-di-GMP binding"/>
    <property type="evidence" value="ECO:0007669"/>
    <property type="project" value="InterPro"/>
</dbReference>